<protein>
    <recommendedName>
        <fullName evidence="3">4a-hydroxytetrahydrobiopterin dehydratase</fullName>
        <ecNumber evidence="3">4.2.1.96</ecNumber>
    </recommendedName>
    <alternativeName>
        <fullName evidence="5">4-alpha-hydroxy-tetrahydropterin dehydratase</fullName>
    </alternativeName>
</protein>
<evidence type="ECO:0000256" key="6">
    <source>
        <dbReference type="SAM" id="MobiDB-lite"/>
    </source>
</evidence>
<accession>A0AAE0LRJ9</accession>
<dbReference type="InterPro" id="IPR001533">
    <property type="entry name" value="Pterin_deHydtase"/>
</dbReference>
<dbReference type="AlphaFoldDB" id="A0AAE0LRJ9"/>
<feature type="region of interest" description="Disordered" evidence="6">
    <location>
        <begin position="178"/>
        <end position="225"/>
    </location>
</feature>
<dbReference type="RefSeq" id="XP_062658401.1">
    <property type="nucleotide sequence ID" value="XM_062799189.1"/>
</dbReference>
<evidence type="ECO:0000256" key="5">
    <source>
        <dbReference type="ARBA" id="ARBA00030497"/>
    </source>
</evidence>
<name>A0AAE0LRJ9_9PEZI</name>
<comment type="catalytic activity">
    <reaction evidence="1">
        <text>(4aS,6R)-4a-hydroxy-L-erythro-5,6,7,8-tetrahydrobiopterin = (6R)-L-erythro-6,7-dihydrobiopterin + H2O</text>
        <dbReference type="Rhea" id="RHEA:11920"/>
        <dbReference type="ChEBI" id="CHEBI:15377"/>
        <dbReference type="ChEBI" id="CHEBI:15642"/>
        <dbReference type="ChEBI" id="CHEBI:43120"/>
        <dbReference type="EC" id="4.2.1.96"/>
    </reaction>
</comment>
<organism evidence="7 8">
    <name type="scientific">Chaetomium fimeti</name>
    <dbReference type="NCBI Taxonomy" id="1854472"/>
    <lineage>
        <taxon>Eukaryota</taxon>
        <taxon>Fungi</taxon>
        <taxon>Dikarya</taxon>
        <taxon>Ascomycota</taxon>
        <taxon>Pezizomycotina</taxon>
        <taxon>Sordariomycetes</taxon>
        <taxon>Sordariomycetidae</taxon>
        <taxon>Sordariales</taxon>
        <taxon>Chaetomiaceae</taxon>
        <taxon>Chaetomium</taxon>
    </lineage>
</organism>
<comment type="similarity">
    <text evidence="2">Belongs to the pterin-4-alpha-carbinolamine dehydratase family.</text>
</comment>
<evidence type="ECO:0000256" key="2">
    <source>
        <dbReference type="ARBA" id="ARBA00006472"/>
    </source>
</evidence>
<evidence type="ECO:0000256" key="3">
    <source>
        <dbReference type="ARBA" id="ARBA00013252"/>
    </source>
</evidence>
<dbReference type="SUPFAM" id="SSF55248">
    <property type="entry name" value="PCD-like"/>
    <property type="match status" value="1"/>
</dbReference>
<keyword evidence="8" id="KW-1185">Reference proteome</keyword>
<evidence type="ECO:0000256" key="1">
    <source>
        <dbReference type="ARBA" id="ARBA00001554"/>
    </source>
</evidence>
<dbReference type="EMBL" id="JAUEPN010000005">
    <property type="protein sequence ID" value="KAK3294887.1"/>
    <property type="molecule type" value="Genomic_DNA"/>
</dbReference>
<dbReference type="GeneID" id="87836137"/>
<sequence>MRSSVIPKLRPASLISCLPNQSARHFSKLITHTSRATSTAQHRYLRPLSRRFTSTTAKSITMAGNLEPRFSADADPVVLETFLSPLLTTNGGRWSLTMEGQALEREFKFKTFAKTWDFMTAVSLQCKLKSHHPEWSNVFNTTFIRWTTHHPKGLSEKDIELATICDKLATDFGEVAVEKPQGQQQEPQEQQQQQQQQQGEASGLSGLANRAVKSAGDCCVPKSSK</sequence>
<feature type="compositionally biased region" description="Low complexity" evidence="6">
    <location>
        <begin position="180"/>
        <end position="199"/>
    </location>
</feature>
<dbReference type="InterPro" id="IPR036428">
    <property type="entry name" value="PCD_sf"/>
</dbReference>
<dbReference type="Proteomes" id="UP001278766">
    <property type="component" value="Unassembled WGS sequence"/>
</dbReference>
<evidence type="ECO:0000313" key="7">
    <source>
        <dbReference type="EMBL" id="KAK3294887.1"/>
    </source>
</evidence>
<evidence type="ECO:0000256" key="4">
    <source>
        <dbReference type="ARBA" id="ARBA00023239"/>
    </source>
</evidence>
<reference evidence="7" key="1">
    <citation type="journal article" date="2023" name="Mol. Phylogenet. Evol.">
        <title>Genome-scale phylogeny and comparative genomics of the fungal order Sordariales.</title>
        <authorList>
            <person name="Hensen N."/>
            <person name="Bonometti L."/>
            <person name="Westerberg I."/>
            <person name="Brannstrom I.O."/>
            <person name="Guillou S."/>
            <person name="Cros-Aarteil S."/>
            <person name="Calhoun S."/>
            <person name="Haridas S."/>
            <person name="Kuo A."/>
            <person name="Mondo S."/>
            <person name="Pangilinan J."/>
            <person name="Riley R."/>
            <person name="LaButti K."/>
            <person name="Andreopoulos B."/>
            <person name="Lipzen A."/>
            <person name="Chen C."/>
            <person name="Yan M."/>
            <person name="Daum C."/>
            <person name="Ng V."/>
            <person name="Clum A."/>
            <person name="Steindorff A."/>
            <person name="Ohm R.A."/>
            <person name="Martin F."/>
            <person name="Silar P."/>
            <person name="Natvig D.O."/>
            <person name="Lalanne C."/>
            <person name="Gautier V."/>
            <person name="Ament-Velasquez S.L."/>
            <person name="Kruys A."/>
            <person name="Hutchinson M.I."/>
            <person name="Powell A.J."/>
            <person name="Barry K."/>
            <person name="Miller A.N."/>
            <person name="Grigoriev I.V."/>
            <person name="Debuchy R."/>
            <person name="Gladieux P."/>
            <person name="Hiltunen Thoren M."/>
            <person name="Johannesson H."/>
        </authorList>
    </citation>
    <scope>NUCLEOTIDE SEQUENCE</scope>
    <source>
        <strain evidence="7">CBS 168.71</strain>
    </source>
</reference>
<evidence type="ECO:0000313" key="8">
    <source>
        <dbReference type="Proteomes" id="UP001278766"/>
    </source>
</evidence>
<dbReference type="GO" id="GO:0008124">
    <property type="term" value="F:4-alpha-hydroxytetrahydrobiopterin dehydratase activity"/>
    <property type="evidence" value="ECO:0007669"/>
    <property type="project" value="UniProtKB-EC"/>
</dbReference>
<keyword evidence="4" id="KW-0456">Lyase</keyword>
<dbReference type="EC" id="4.2.1.96" evidence="3"/>
<dbReference type="Pfam" id="PF01329">
    <property type="entry name" value="Pterin_4a"/>
    <property type="match status" value="1"/>
</dbReference>
<dbReference type="PANTHER" id="PTHR12599">
    <property type="entry name" value="PTERIN-4-ALPHA-CARBINOLAMINE DEHYDRATASE"/>
    <property type="match status" value="1"/>
</dbReference>
<gene>
    <name evidence="7" type="ORF">B0H64DRAFT_197332</name>
</gene>
<dbReference type="PANTHER" id="PTHR12599:SF0">
    <property type="entry name" value="PTERIN-4-ALPHA-CARBINOLAMINE DEHYDRATASE"/>
    <property type="match status" value="1"/>
</dbReference>
<proteinExistence type="inferred from homology"/>
<dbReference type="GO" id="GO:0006729">
    <property type="term" value="P:tetrahydrobiopterin biosynthetic process"/>
    <property type="evidence" value="ECO:0007669"/>
    <property type="project" value="InterPro"/>
</dbReference>
<comment type="caution">
    <text evidence="7">The sequence shown here is derived from an EMBL/GenBank/DDBJ whole genome shotgun (WGS) entry which is preliminary data.</text>
</comment>
<dbReference type="CDD" id="cd00488">
    <property type="entry name" value="PCD_DCoH"/>
    <property type="match status" value="1"/>
</dbReference>
<dbReference type="Gene3D" id="3.30.1360.20">
    <property type="entry name" value="Transcriptional coactivator/pterin dehydratase"/>
    <property type="match status" value="1"/>
</dbReference>
<reference evidence="7" key="2">
    <citation type="submission" date="2023-06" db="EMBL/GenBank/DDBJ databases">
        <authorList>
            <consortium name="Lawrence Berkeley National Laboratory"/>
            <person name="Haridas S."/>
            <person name="Hensen N."/>
            <person name="Bonometti L."/>
            <person name="Westerberg I."/>
            <person name="Brannstrom I.O."/>
            <person name="Guillou S."/>
            <person name="Cros-Aarteil S."/>
            <person name="Calhoun S."/>
            <person name="Kuo A."/>
            <person name="Mondo S."/>
            <person name="Pangilinan J."/>
            <person name="Riley R."/>
            <person name="Labutti K."/>
            <person name="Andreopoulos B."/>
            <person name="Lipzen A."/>
            <person name="Chen C."/>
            <person name="Yanf M."/>
            <person name="Daum C."/>
            <person name="Ng V."/>
            <person name="Clum A."/>
            <person name="Steindorff A."/>
            <person name="Ohm R."/>
            <person name="Martin F."/>
            <person name="Silar P."/>
            <person name="Natvig D."/>
            <person name="Lalanne C."/>
            <person name="Gautier V."/>
            <person name="Ament-Velasquez S.L."/>
            <person name="Kruys A."/>
            <person name="Hutchinson M.I."/>
            <person name="Powell A.J."/>
            <person name="Barry K."/>
            <person name="Miller A.N."/>
            <person name="Grigoriev I.V."/>
            <person name="Debuchy R."/>
            <person name="Gladieux P."/>
            <person name="Thoren M.H."/>
            <person name="Johannesson H."/>
        </authorList>
    </citation>
    <scope>NUCLEOTIDE SEQUENCE</scope>
    <source>
        <strain evidence="7">CBS 168.71</strain>
    </source>
</reference>